<feature type="region of interest" description="Disordered" evidence="1">
    <location>
        <begin position="187"/>
        <end position="207"/>
    </location>
</feature>
<feature type="region of interest" description="Disordered" evidence="1">
    <location>
        <begin position="1"/>
        <end position="84"/>
    </location>
</feature>
<dbReference type="Proteomes" id="UP000703269">
    <property type="component" value="Unassembled WGS sequence"/>
</dbReference>
<organism evidence="2 3">
    <name type="scientific">Phanerochaete sordida</name>
    <dbReference type="NCBI Taxonomy" id="48140"/>
    <lineage>
        <taxon>Eukaryota</taxon>
        <taxon>Fungi</taxon>
        <taxon>Dikarya</taxon>
        <taxon>Basidiomycota</taxon>
        <taxon>Agaricomycotina</taxon>
        <taxon>Agaricomycetes</taxon>
        <taxon>Polyporales</taxon>
        <taxon>Phanerochaetaceae</taxon>
        <taxon>Phanerochaete</taxon>
    </lineage>
</organism>
<dbReference type="OrthoDB" id="3211926at2759"/>
<keyword evidence="3" id="KW-1185">Reference proteome</keyword>
<feature type="region of interest" description="Disordered" evidence="1">
    <location>
        <begin position="118"/>
        <end position="166"/>
    </location>
</feature>
<comment type="caution">
    <text evidence="2">The sequence shown here is derived from an EMBL/GenBank/DDBJ whole genome shotgun (WGS) entry which is preliminary data.</text>
</comment>
<proteinExistence type="predicted"/>
<reference evidence="2 3" key="1">
    <citation type="submission" date="2021-08" db="EMBL/GenBank/DDBJ databases">
        <title>Draft Genome Sequence of Phanerochaete sordida strain YK-624.</title>
        <authorList>
            <person name="Mori T."/>
            <person name="Dohra H."/>
            <person name="Suzuki T."/>
            <person name="Kawagishi H."/>
            <person name="Hirai H."/>
        </authorList>
    </citation>
    <scope>NUCLEOTIDE SEQUENCE [LARGE SCALE GENOMIC DNA]</scope>
    <source>
        <strain evidence="2 3">YK-624</strain>
    </source>
</reference>
<evidence type="ECO:0000313" key="2">
    <source>
        <dbReference type="EMBL" id="GJE84245.1"/>
    </source>
</evidence>
<evidence type="ECO:0000256" key="1">
    <source>
        <dbReference type="SAM" id="MobiDB-lite"/>
    </source>
</evidence>
<dbReference type="EMBL" id="BPQB01000001">
    <property type="protein sequence ID" value="GJE84245.1"/>
    <property type="molecule type" value="Genomic_DNA"/>
</dbReference>
<protein>
    <submittedName>
        <fullName evidence="2">Uncharacterized protein</fullName>
    </submittedName>
</protein>
<sequence>MHPGAAGPSEKGAQGLVWPTDDPSTPVRVRGTPSSLSLTPRKLDFGGAEADDTDCGSPMKWSPPSPVRRAASLSPDDMDIDDCFTPGRSPALSLLEAAMFAATDRSSIHYPGFDVFVEHGDVPAEPSTSSLTRKPSLGPGSAKKAKEQDKENVPPPRAKTPRVGKEEALAKVAGGALLRTGGAEIENWSPCAPEDGLGMSPKPRLNPHQLVKRGQAVPWLTPEHALSNHALKPLSTRLQEAASEEVEWEEDM</sequence>
<gene>
    <name evidence="2" type="ORF">PsYK624_003210</name>
</gene>
<name>A0A9P3FXN2_9APHY</name>
<accession>A0A9P3FXN2</accession>
<dbReference type="AlphaFoldDB" id="A0A9P3FXN2"/>
<evidence type="ECO:0000313" key="3">
    <source>
        <dbReference type="Proteomes" id="UP000703269"/>
    </source>
</evidence>